<feature type="compositionally biased region" description="Basic and acidic residues" evidence="6">
    <location>
        <begin position="161"/>
        <end position="174"/>
    </location>
</feature>
<dbReference type="GO" id="GO:0016787">
    <property type="term" value="F:hydrolase activity"/>
    <property type="evidence" value="ECO:0007669"/>
    <property type="project" value="UniProtKB-KW"/>
</dbReference>
<dbReference type="InterPro" id="IPR014014">
    <property type="entry name" value="RNA_helicase_DEAD_Q_motif"/>
</dbReference>
<keyword evidence="11" id="KW-1185">Reference proteome</keyword>
<dbReference type="CDD" id="cd17946">
    <property type="entry name" value="DEADc_DDX24"/>
    <property type="match status" value="1"/>
</dbReference>
<evidence type="ECO:0000313" key="10">
    <source>
        <dbReference type="EMBL" id="KAK5584473.1"/>
    </source>
</evidence>
<comment type="caution">
    <text evidence="10">The sequence shown here is derived from an EMBL/GenBank/DDBJ whole genome shotgun (WGS) entry which is preliminary data.</text>
</comment>
<evidence type="ECO:0000259" key="9">
    <source>
        <dbReference type="PROSITE" id="PS51195"/>
    </source>
</evidence>
<accession>A0AAN7UCV1</accession>
<protein>
    <recommendedName>
        <fullName evidence="12">RNA helicase</fullName>
    </recommendedName>
</protein>
<keyword evidence="1" id="KW-0547">Nucleotide-binding</keyword>
<dbReference type="Pfam" id="PF00270">
    <property type="entry name" value="DEAD"/>
    <property type="match status" value="1"/>
</dbReference>
<name>A0AAN7UCV1_9MYCE</name>
<dbReference type="InterPro" id="IPR050079">
    <property type="entry name" value="DEAD_box_RNA_helicase"/>
</dbReference>
<proteinExistence type="predicted"/>
<feature type="compositionally biased region" description="Acidic residues" evidence="6">
    <location>
        <begin position="551"/>
        <end position="563"/>
    </location>
</feature>
<keyword evidence="4" id="KW-0067">ATP-binding</keyword>
<evidence type="ECO:0000313" key="11">
    <source>
        <dbReference type="Proteomes" id="UP001344447"/>
    </source>
</evidence>
<feature type="domain" description="DEAD-box RNA helicase Q" evidence="9">
    <location>
        <begin position="291"/>
        <end position="319"/>
    </location>
</feature>
<feature type="compositionally biased region" description="Basic residues" evidence="6">
    <location>
        <begin position="148"/>
        <end position="158"/>
    </location>
</feature>
<evidence type="ECO:0000256" key="4">
    <source>
        <dbReference type="ARBA" id="ARBA00022840"/>
    </source>
</evidence>
<dbReference type="GO" id="GO:0003676">
    <property type="term" value="F:nucleic acid binding"/>
    <property type="evidence" value="ECO:0007669"/>
    <property type="project" value="InterPro"/>
</dbReference>
<keyword evidence="3" id="KW-0347">Helicase</keyword>
<dbReference type="GO" id="GO:0005829">
    <property type="term" value="C:cytosol"/>
    <property type="evidence" value="ECO:0007669"/>
    <property type="project" value="TreeGrafter"/>
</dbReference>
<feature type="compositionally biased region" description="Basic and acidic residues" evidence="6">
    <location>
        <begin position="516"/>
        <end position="530"/>
    </location>
</feature>
<dbReference type="InterPro" id="IPR001650">
    <property type="entry name" value="Helicase_C-like"/>
</dbReference>
<feature type="short sequence motif" description="Q motif" evidence="5">
    <location>
        <begin position="291"/>
        <end position="319"/>
    </location>
</feature>
<gene>
    <name evidence="10" type="ORF">RB653_006085</name>
</gene>
<organism evidence="10 11">
    <name type="scientific">Dictyostelium firmibasis</name>
    <dbReference type="NCBI Taxonomy" id="79012"/>
    <lineage>
        <taxon>Eukaryota</taxon>
        <taxon>Amoebozoa</taxon>
        <taxon>Evosea</taxon>
        <taxon>Eumycetozoa</taxon>
        <taxon>Dictyostelia</taxon>
        <taxon>Dictyosteliales</taxon>
        <taxon>Dictyosteliaceae</taxon>
        <taxon>Dictyostelium</taxon>
    </lineage>
</organism>
<feature type="compositionally biased region" description="Acidic residues" evidence="6">
    <location>
        <begin position="100"/>
        <end position="116"/>
    </location>
</feature>
<dbReference type="AlphaFoldDB" id="A0AAN7UCV1"/>
<evidence type="ECO:0000256" key="5">
    <source>
        <dbReference type="PROSITE-ProRule" id="PRU00552"/>
    </source>
</evidence>
<dbReference type="GO" id="GO:0003724">
    <property type="term" value="F:RNA helicase activity"/>
    <property type="evidence" value="ECO:0007669"/>
    <property type="project" value="InterPro"/>
</dbReference>
<dbReference type="InterPro" id="IPR014001">
    <property type="entry name" value="Helicase_ATP-bd"/>
</dbReference>
<dbReference type="CDD" id="cd18787">
    <property type="entry name" value="SF2_C_DEAD"/>
    <property type="match status" value="1"/>
</dbReference>
<evidence type="ECO:0000256" key="6">
    <source>
        <dbReference type="SAM" id="MobiDB-lite"/>
    </source>
</evidence>
<dbReference type="PROSITE" id="PS51192">
    <property type="entry name" value="HELICASE_ATP_BIND_1"/>
    <property type="match status" value="1"/>
</dbReference>
<feature type="region of interest" description="Disordered" evidence="6">
    <location>
        <begin position="515"/>
        <end position="563"/>
    </location>
</feature>
<dbReference type="SUPFAM" id="SSF52540">
    <property type="entry name" value="P-loop containing nucleoside triphosphate hydrolases"/>
    <property type="match status" value="1"/>
</dbReference>
<dbReference type="PROSITE" id="PS51194">
    <property type="entry name" value="HELICASE_CTER"/>
    <property type="match status" value="1"/>
</dbReference>
<evidence type="ECO:0008006" key="12">
    <source>
        <dbReference type="Google" id="ProtNLM"/>
    </source>
</evidence>
<evidence type="ECO:0000256" key="3">
    <source>
        <dbReference type="ARBA" id="ARBA00022806"/>
    </source>
</evidence>
<feature type="region of interest" description="Disordered" evidence="6">
    <location>
        <begin position="365"/>
        <end position="395"/>
    </location>
</feature>
<feature type="domain" description="Helicase ATP-binding" evidence="7">
    <location>
        <begin position="323"/>
        <end position="589"/>
    </location>
</feature>
<evidence type="ECO:0000259" key="7">
    <source>
        <dbReference type="PROSITE" id="PS51192"/>
    </source>
</evidence>
<dbReference type="Proteomes" id="UP001344447">
    <property type="component" value="Unassembled WGS sequence"/>
</dbReference>
<sequence>MAKKKIENKNWKKIDTNNQLLFEQGGFLGLEEIDPNDYFLTDKNVDKIEKQQQEQQQQKAIKAKQQTKQTQQKPTKTTPKTQKNQKPGDKKRKFKKGNDDSDNEYGGFEDDSDDEISAVQKKPRIIKATETVDMSSELLNTFIEGTIHFKKKQRKALKVKQIMDSEKEKEKEKEEEGEEEEKEVIKPSQQQKQQKQKQQQPQKVNNKKLNKQDEMVVEEEEEQEKEQQQETEDVEEQKETKKPIKEKKAKTQKQIDAAKKNNNKLEKIKKRKEISEQKTISLEEQDQLDMSEWNSYNLDPLILKGLRSLGFSKPTEIQSSVIPVAVSSGYDIIGAAQTGSGKTLAFGIPMVQRILQHLRKHGQSVEKVKEQNEIEQQEEKEEKEDEEEEEEEEEEYRSIEYRKLFSLVICPTRELAIQVTNHIKSIISHTNLKVISIVGGMASQRQQRVLSKRPEIVVATPGRLWELITEGHQHLVELESLLCLGIDEADRMVEQGHFAELESILKTLPIHRTAMSKKERLKKKETEEKRNKRRKVDKLNEKGEMIKGKDEEDDEIPEEEMEELEQEEQNHLTTTHKRQTFVFSATLVNIPGDGNAPANQKKKYRKLSPIESLIEKVRFQRDYKLIDVTQKRLTAKNLLETKIFCNLEEKDMYLYYFVERYPGRTLVFVNSIDCARRLIPIFNILEVPVFSLHAQMQQKQRLKNLDRFRTLDNVVLIATDVAARGLDIPLVQHVIHYQVPRTTQLYIHRSGRTARSDQDGISVVLVTPKERPLYIKLDSSIEHDIGNFPIDLRYIEGVRDRIEVAKEIDQLSHKSQKENREKSWYKKQAEEMDIELDGDFFGENSDDEQSEDTRIAEQKKQFKLKQLRAELKHLLSRSLLPRGVSQSYITSSAIQELESKNKATASTDFSNKAKNVIGKKAKKIAIENHSKDLIKNKKK</sequence>
<dbReference type="GO" id="GO:0005524">
    <property type="term" value="F:ATP binding"/>
    <property type="evidence" value="ECO:0007669"/>
    <property type="project" value="UniProtKB-KW"/>
</dbReference>
<feature type="domain" description="Helicase C-terminal" evidence="8">
    <location>
        <begin position="649"/>
        <end position="796"/>
    </location>
</feature>
<feature type="region of interest" description="Disordered" evidence="6">
    <location>
        <begin position="49"/>
        <end position="261"/>
    </location>
</feature>
<reference evidence="10 11" key="1">
    <citation type="submission" date="2023-11" db="EMBL/GenBank/DDBJ databases">
        <title>Dfirmibasis_genome.</title>
        <authorList>
            <person name="Edelbroek B."/>
            <person name="Kjellin J."/>
            <person name="Jerlstrom-Hultqvist J."/>
            <person name="Soderbom F."/>
        </authorList>
    </citation>
    <scope>NUCLEOTIDE SEQUENCE [LARGE SCALE GENOMIC DNA]</scope>
    <source>
        <strain evidence="10 11">TNS-C-14</strain>
    </source>
</reference>
<feature type="compositionally biased region" description="Acidic residues" evidence="6">
    <location>
        <begin position="373"/>
        <end position="395"/>
    </location>
</feature>
<dbReference type="PANTHER" id="PTHR47959:SF24">
    <property type="entry name" value="ATP-DEPENDENT RNA HELICASE"/>
    <property type="match status" value="1"/>
</dbReference>
<feature type="compositionally biased region" description="Basic and acidic residues" evidence="6">
    <location>
        <begin position="537"/>
        <end position="550"/>
    </location>
</feature>
<feature type="compositionally biased region" description="Acidic residues" evidence="6">
    <location>
        <begin position="215"/>
        <end position="236"/>
    </location>
</feature>
<dbReference type="PANTHER" id="PTHR47959">
    <property type="entry name" value="ATP-DEPENDENT RNA HELICASE RHLE-RELATED"/>
    <property type="match status" value="1"/>
</dbReference>
<dbReference type="SMART" id="SM00490">
    <property type="entry name" value="HELICc"/>
    <property type="match status" value="1"/>
</dbReference>
<evidence type="ECO:0000256" key="1">
    <source>
        <dbReference type="ARBA" id="ARBA00022741"/>
    </source>
</evidence>
<evidence type="ECO:0000259" key="8">
    <source>
        <dbReference type="PROSITE" id="PS51194"/>
    </source>
</evidence>
<keyword evidence="2" id="KW-0378">Hydrolase</keyword>
<dbReference type="EMBL" id="JAVFKY010000001">
    <property type="protein sequence ID" value="KAK5584473.1"/>
    <property type="molecule type" value="Genomic_DNA"/>
</dbReference>
<dbReference type="Gene3D" id="3.40.50.300">
    <property type="entry name" value="P-loop containing nucleotide triphosphate hydrolases"/>
    <property type="match status" value="2"/>
</dbReference>
<dbReference type="SMART" id="SM00487">
    <property type="entry name" value="DEXDc"/>
    <property type="match status" value="1"/>
</dbReference>
<dbReference type="Pfam" id="PF00271">
    <property type="entry name" value="Helicase_C"/>
    <property type="match status" value="1"/>
</dbReference>
<feature type="compositionally biased region" description="Low complexity" evidence="6">
    <location>
        <begin position="53"/>
        <end position="85"/>
    </location>
</feature>
<dbReference type="InterPro" id="IPR011545">
    <property type="entry name" value="DEAD/DEAH_box_helicase_dom"/>
</dbReference>
<evidence type="ECO:0000256" key="2">
    <source>
        <dbReference type="ARBA" id="ARBA00022801"/>
    </source>
</evidence>
<dbReference type="PROSITE" id="PS51195">
    <property type="entry name" value="Q_MOTIF"/>
    <property type="match status" value="1"/>
</dbReference>
<feature type="compositionally biased region" description="Low complexity" evidence="6">
    <location>
        <begin position="189"/>
        <end position="204"/>
    </location>
</feature>
<dbReference type="InterPro" id="IPR027417">
    <property type="entry name" value="P-loop_NTPase"/>
</dbReference>